<comment type="caution">
    <text evidence="1">The sequence shown here is derived from an EMBL/GenBank/DDBJ whole genome shotgun (WGS) entry which is preliminary data.</text>
</comment>
<keyword evidence="2" id="KW-1185">Reference proteome</keyword>
<dbReference type="InterPro" id="IPR036388">
    <property type="entry name" value="WH-like_DNA-bd_sf"/>
</dbReference>
<gene>
    <name evidence="1" type="ORF">H261_03283</name>
</gene>
<reference evidence="1 2" key="1">
    <citation type="journal article" date="2014" name="Genome Announc.">
        <title>Draft Genome Sequence of Magnetospirillum sp. Strain SO-1, a Freshwater Magnetotactic Bacterium Isolated from the Ol'khovka River, Russia.</title>
        <authorList>
            <person name="Grouzdev D.S."/>
            <person name="Dziuba M.V."/>
            <person name="Sukhacheva M.S."/>
            <person name="Mardanov A.V."/>
            <person name="Beletskiy A.V."/>
            <person name="Kuznetsov B.B."/>
            <person name="Skryabin K.G."/>
        </authorList>
    </citation>
    <scope>NUCLEOTIDE SEQUENCE [LARGE SCALE GENOMIC DNA]</scope>
    <source>
        <strain evidence="1 2">SO-1</strain>
    </source>
</reference>
<dbReference type="AlphaFoldDB" id="M3AFP9"/>
<evidence type="ECO:0000313" key="2">
    <source>
        <dbReference type="Proteomes" id="UP000011744"/>
    </source>
</evidence>
<protein>
    <recommendedName>
        <fullName evidence="3">Terminase small subunit</fullName>
    </recommendedName>
</protein>
<name>M3AFP9_9PROT</name>
<evidence type="ECO:0008006" key="3">
    <source>
        <dbReference type="Google" id="ProtNLM"/>
    </source>
</evidence>
<dbReference type="SUPFAM" id="SSF46955">
    <property type="entry name" value="Putative DNA-binding domain"/>
    <property type="match status" value="1"/>
</dbReference>
<dbReference type="RefSeq" id="WP_008614267.1">
    <property type="nucleotide sequence ID" value="NZ_AONQ01000005.1"/>
</dbReference>
<proteinExistence type="predicted"/>
<evidence type="ECO:0000313" key="1">
    <source>
        <dbReference type="EMBL" id="EME71399.1"/>
    </source>
</evidence>
<accession>M3AFP9</accession>
<dbReference type="STRING" id="1244869.H261_03283"/>
<dbReference type="Proteomes" id="UP000011744">
    <property type="component" value="Unassembled WGS sequence"/>
</dbReference>
<dbReference type="Gene3D" id="1.10.10.10">
    <property type="entry name" value="Winged helix-like DNA-binding domain superfamily/Winged helix DNA-binding domain"/>
    <property type="match status" value="1"/>
</dbReference>
<sequence>MTSHAAEIRNLEETAKFFGISVPTLKSWVDRGCPVVKRGGNGVAWEFELHAAAEWLRGERKREEDDAVFSAERDSQLKFDLLGQDTLPDPYGGGSASMTAKARAEALRAELDKVKLAQMRRELVRADDVRDDLSQVMALVRDRLRTLPDDLGRRYGLDGDQVEDCVEMVDDLLNSLADSIDGLTSLKSDRDDE</sequence>
<organism evidence="1 2">
    <name type="scientific">Paramagnetospirillum caucaseum</name>
    <dbReference type="NCBI Taxonomy" id="1244869"/>
    <lineage>
        <taxon>Bacteria</taxon>
        <taxon>Pseudomonadati</taxon>
        <taxon>Pseudomonadota</taxon>
        <taxon>Alphaproteobacteria</taxon>
        <taxon>Rhodospirillales</taxon>
        <taxon>Magnetospirillaceae</taxon>
        <taxon>Paramagnetospirillum</taxon>
    </lineage>
</organism>
<dbReference type="PATRIC" id="fig|1244869.3.peg.656"/>
<dbReference type="OrthoDB" id="8410638at2"/>
<dbReference type="eggNOG" id="COG4220">
    <property type="taxonomic scope" value="Bacteria"/>
</dbReference>
<dbReference type="EMBL" id="AONQ01000005">
    <property type="protein sequence ID" value="EME71399.1"/>
    <property type="molecule type" value="Genomic_DNA"/>
</dbReference>
<dbReference type="InterPro" id="IPR009061">
    <property type="entry name" value="DNA-bd_dom_put_sf"/>
</dbReference>